<dbReference type="SUPFAM" id="SSF51445">
    <property type="entry name" value="(Trans)glycosidases"/>
    <property type="match status" value="1"/>
</dbReference>
<sequence length="670" mass="74292">MSVPADSLLPGSPWPPGADFDGAGVNFALFSAHAEKVELCLFDATGATEVARHALPACSNSVWHGWLPDARPGLVYGYRVHGLHAPEQGQRFNPAKLLLDPYARAVIGEFRDDPRHADSDSRDNADVALKARVIDEPFDWQGDVNPRTPWSQTFICEAHVKGLTRRHPAVPLELRGSYAGIAHPAVIDHLQKLGITALQLLPVQFFLDEPRLSRNGLTNYWGYNPLAWFAPTPRYWSGRPGTTPLSEFRDMVRALHSAGIEVILDVVFNHSAELDSHGPTLSLRGIDNASYYLLAPHRPAEYENHTGCGNTLNLAHPRVVQLAMDCLRYWATECHVDGFRFDLASVLGRNQGRFDAAAPLLVAIGQDPVLAGCKLIAEPWDIGHGGYQLGRFPPGWAEWNDQYRDTLRQFWLTEGVSRAAFARRFAASSDLFRHDGRGPEASLNFITAHDGFTLADLVSYNHKHNQANLEHNRDGHNHNHGWNCGEEGPTSDPHVNLLRLRVRKALLATLLLAQGTPMLLAGDELGHSQQGNNNAYCQDNEMTWLNWAEADPDLSDYVSRLLTIRRQIPALASGRWWRGQPDDTGAKDVEWLNPSGTHLEAHDWDDPAGKALMIRLSGNWLLLVNASAHQVVFRLPRGDWTLCLSSADEGVLSGEKYTVAARSVTILQTK</sequence>
<feature type="domain" description="Glycosyl hydrolase family 13 catalytic" evidence="4">
    <location>
        <begin position="157"/>
        <end position="565"/>
    </location>
</feature>
<dbReference type="EMBL" id="FOVE01000003">
    <property type="protein sequence ID" value="SFN11410.1"/>
    <property type="molecule type" value="Genomic_DNA"/>
</dbReference>
<dbReference type="SUPFAM" id="SSF51011">
    <property type="entry name" value="Glycosyl hydrolase domain"/>
    <property type="match status" value="1"/>
</dbReference>
<organism evidence="5 6">
    <name type="scientific">Formivibrio citricus</name>
    <dbReference type="NCBI Taxonomy" id="83765"/>
    <lineage>
        <taxon>Bacteria</taxon>
        <taxon>Pseudomonadati</taxon>
        <taxon>Pseudomonadota</taxon>
        <taxon>Betaproteobacteria</taxon>
        <taxon>Neisseriales</taxon>
        <taxon>Chitinibacteraceae</taxon>
        <taxon>Formivibrio</taxon>
    </lineage>
</organism>
<reference evidence="6" key="1">
    <citation type="submission" date="2016-10" db="EMBL/GenBank/DDBJ databases">
        <authorList>
            <person name="Varghese N."/>
            <person name="Submissions S."/>
        </authorList>
    </citation>
    <scope>NUCLEOTIDE SEQUENCE [LARGE SCALE GENOMIC DNA]</scope>
    <source>
        <strain evidence="6">DSM 6150</strain>
    </source>
</reference>
<dbReference type="CDD" id="cd11326">
    <property type="entry name" value="AmyAc_Glg_debranch"/>
    <property type="match status" value="1"/>
</dbReference>
<dbReference type="Pfam" id="PF18390">
    <property type="entry name" value="GlgX_C"/>
    <property type="match status" value="1"/>
</dbReference>
<name>A0A1I4WDR9_9NEIS</name>
<dbReference type="InterPro" id="IPR011837">
    <property type="entry name" value="Glycogen_debranch_GlgX"/>
</dbReference>
<evidence type="ECO:0000313" key="5">
    <source>
        <dbReference type="EMBL" id="SFN11410.1"/>
    </source>
</evidence>
<keyword evidence="6" id="KW-1185">Reference proteome</keyword>
<accession>A0A1I4WDR9</accession>
<dbReference type="InterPro" id="IPR004193">
    <property type="entry name" value="Glyco_hydro_13_N"/>
</dbReference>
<dbReference type="Proteomes" id="UP000242869">
    <property type="component" value="Unassembled WGS sequence"/>
</dbReference>
<keyword evidence="3" id="KW-0326">Glycosidase</keyword>
<dbReference type="STRING" id="83765.SAMN05660284_00552"/>
<dbReference type="InterPro" id="IPR013780">
    <property type="entry name" value="Glyco_hydro_b"/>
</dbReference>
<dbReference type="InterPro" id="IPR044505">
    <property type="entry name" value="GlgX_Isoamylase_N_E_set"/>
</dbReference>
<evidence type="ECO:0000313" key="6">
    <source>
        <dbReference type="Proteomes" id="UP000242869"/>
    </source>
</evidence>
<proteinExistence type="inferred from homology"/>
<protein>
    <submittedName>
        <fullName evidence="5">Glycogen operon protein</fullName>
    </submittedName>
</protein>
<gene>
    <name evidence="5" type="ORF">SAMN05660284_00552</name>
</gene>
<dbReference type="Pfam" id="PF02922">
    <property type="entry name" value="CBM_48"/>
    <property type="match status" value="1"/>
</dbReference>
<dbReference type="Pfam" id="PF00128">
    <property type="entry name" value="Alpha-amylase"/>
    <property type="match status" value="1"/>
</dbReference>
<dbReference type="InterPro" id="IPR014756">
    <property type="entry name" value="Ig_E-set"/>
</dbReference>
<dbReference type="SUPFAM" id="SSF81296">
    <property type="entry name" value="E set domains"/>
    <property type="match status" value="1"/>
</dbReference>
<dbReference type="Gene3D" id="2.60.40.1180">
    <property type="entry name" value="Golgi alpha-mannosidase II"/>
    <property type="match status" value="1"/>
</dbReference>
<dbReference type="PANTHER" id="PTHR43002">
    <property type="entry name" value="GLYCOGEN DEBRANCHING ENZYME"/>
    <property type="match status" value="1"/>
</dbReference>
<dbReference type="Gene3D" id="2.60.40.10">
    <property type="entry name" value="Immunoglobulins"/>
    <property type="match status" value="1"/>
</dbReference>
<dbReference type="NCBIfam" id="NF002983">
    <property type="entry name" value="PRK03705.1"/>
    <property type="match status" value="1"/>
</dbReference>
<dbReference type="Gene3D" id="3.20.20.80">
    <property type="entry name" value="Glycosidases"/>
    <property type="match status" value="1"/>
</dbReference>
<dbReference type="AlphaFoldDB" id="A0A1I4WDR9"/>
<evidence type="ECO:0000256" key="3">
    <source>
        <dbReference type="ARBA" id="ARBA00023295"/>
    </source>
</evidence>
<comment type="similarity">
    <text evidence="1">Belongs to the glycosyl hydrolase 13 family.</text>
</comment>
<dbReference type="InterPro" id="IPR006047">
    <property type="entry name" value="GH13_cat_dom"/>
</dbReference>
<keyword evidence="2" id="KW-0378">Hydrolase</keyword>
<dbReference type="SMART" id="SM00642">
    <property type="entry name" value="Aamy"/>
    <property type="match status" value="1"/>
</dbReference>
<evidence type="ECO:0000256" key="2">
    <source>
        <dbReference type="ARBA" id="ARBA00022801"/>
    </source>
</evidence>
<dbReference type="NCBIfam" id="TIGR02100">
    <property type="entry name" value="glgX_debranch"/>
    <property type="match status" value="1"/>
</dbReference>
<evidence type="ECO:0000259" key="4">
    <source>
        <dbReference type="SMART" id="SM00642"/>
    </source>
</evidence>
<dbReference type="GO" id="GO:0004135">
    <property type="term" value="F:amylo-alpha-1,6-glucosidase activity"/>
    <property type="evidence" value="ECO:0007669"/>
    <property type="project" value="InterPro"/>
</dbReference>
<dbReference type="InterPro" id="IPR040784">
    <property type="entry name" value="GlgX_C"/>
</dbReference>
<dbReference type="CDD" id="cd02856">
    <property type="entry name" value="E_set_GDE_Isoamylase_N"/>
    <property type="match status" value="1"/>
</dbReference>
<dbReference type="GO" id="GO:0005980">
    <property type="term" value="P:glycogen catabolic process"/>
    <property type="evidence" value="ECO:0007669"/>
    <property type="project" value="InterPro"/>
</dbReference>
<evidence type="ECO:0000256" key="1">
    <source>
        <dbReference type="ARBA" id="ARBA00008061"/>
    </source>
</evidence>
<dbReference type="InterPro" id="IPR013783">
    <property type="entry name" value="Ig-like_fold"/>
</dbReference>
<dbReference type="InterPro" id="IPR017853">
    <property type="entry name" value="GH"/>
</dbReference>